<comment type="similarity">
    <text evidence="1">Belongs to the PspA/Vipp/IM30 family.</text>
</comment>
<evidence type="ECO:0000256" key="2">
    <source>
        <dbReference type="SAM" id="Coils"/>
    </source>
</evidence>
<gene>
    <name evidence="3" type="ORF">ACFFRH_07985</name>
</gene>
<keyword evidence="4" id="KW-1185">Reference proteome</keyword>
<organism evidence="3 4">
    <name type="scientific">Streptosporangium vulgare</name>
    <dbReference type="NCBI Taxonomy" id="46190"/>
    <lineage>
        <taxon>Bacteria</taxon>
        <taxon>Bacillati</taxon>
        <taxon>Actinomycetota</taxon>
        <taxon>Actinomycetes</taxon>
        <taxon>Streptosporangiales</taxon>
        <taxon>Streptosporangiaceae</taxon>
        <taxon>Streptosporangium</taxon>
    </lineage>
</organism>
<dbReference type="Pfam" id="PF04012">
    <property type="entry name" value="PspA_IM30"/>
    <property type="match status" value="1"/>
</dbReference>
<feature type="coiled-coil region" evidence="2">
    <location>
        <begin position="20"/>
        <end position="75"/>
    </location>
</feature>
<dbReference type="InterPro" id="IPR007157">
    <property type="entry name" value="PspA_VIPP1"/>
</dbReference>
<comment type="caution">
    <text evidence="3">The sequence shown here is derived from an EMBL/GenBank/DDBJ whole genome shotgun (WGS) entry which is preliminary data.</text>
</comment>
<name>A0ABV5TCG9_9ACTN</name>
<reference evidence="3 4" key="1">
    <citation type="submission" date="2024-09" db="EMBL/GenBank/DDBJ databases">
        <authorList>
            <person name="Sun Q."/>
            <person name="Mori K."/>
        </authorList>
    </citation>
    <scope>NUCLEOTIDE SEQUENCE [LARGE SCALE GENOMIC DNA]</scope>
    <source>
        <strain evidence="3 4">JCM 3028</strain>
    </source>
</reference>
<keyword evidence="2" id="KW-0175">Coiled coil</keyword>
<sequence>MFKVIRRAWRYLVFALSGRLDELSDPRVQIEQAIEEAKERHRRLSRQAAAVIGNERELEMRLARSVEETERLQANARQALLLAERSRAAGDERKALSYEDSARAFASRLVAAESAQQESRLAHERAAQASAQARAAVETNAMALQKKIAERMRLLSQLDQAKVQEELNRAMSDLSGLTPAGETPTMDEVRDKIEKRYARALGEAELTSGSVEARMIEVERAAVDAEGAARLEAIRESLNADRKPEVEK</sequence>
<accession>A0ABV5TCG9</accession>
<proteinExistence type="inferred from homology"/>
<evidence type="ECO:0000256" key="1">
    <source>
        <dbReference type="ARBA" id="ARBA00043985"/>
    </source>
</evidence>
<dbReference type="EMBL" id="JBHMBS010000003">
    <property type="protein sequence ID" value="MFB9675423.1"/>
    <property type="molecule type" value="Genomic_DNA"/>
</dbReference>
<dbReference type="RefSeq" id="WP_344749278.1">
    <property type="nucleotide sequence ID" value="NZ_BAAAWW010000189.1"/>
</dbReference>
<evidence type="ECO:0000313" key="4">
    <source>
        <dbReference type="Proteomes" id="UP001589610"/>
    </source>
</evidence>
<evidence type="ECO:0000313" key="3">
    <source>
        <dbReference type="EMBL" id="MFB9675423.1"/>
    </source>
</evidence>
<dbReference type="Proteomes" id="UP001589610">
    <property type="component" value="Unassembled WGS sequence"/>
</dbReference>
<protein>
    <submittedName>
        <fullName evidence="3">PspA/IM30 family protein</fullName>
    </submittedName>
</protein>